<reference evidence="1 2" key="2">
    <citation type="journal article" date="2022" name="Mol. Ecol. Resour.">
        <title>The genomes of chicory, endive, great burdock and yacon provide insights into Asteraceae paleo-polyploidization history and plant inulin production.</title>
        <authorList>
            <person name="Fan W."/>
            <person name="Wang S."/>
            <person name="Wang H."/>
            <person name="Wang A."/>
            <person name="Jiang F."/>
            <person name="Liu H."/>
            <person name="Zhao H."/>
            <person name="Xu D."/>
            <person name="Zhang Y."/>
        </authorList>
    </citation>
    <scope>NUCLEOTIDE SEQUENCE [LARGE SCALE GENOMIC DNA]</scope>
    <source>
        <strain evidence="2">cv. Punajuju</strain>
        <tissue evidence="1">Leaves</tissue>
    </source>
</reference>
<accession>A0ACB9DXT2</accession>
<name>A0ACB9DXT2_CICIN</name>
<evidence type="ECO:0000313" key="1">
    <source>
        <dbReference type="EMBL" id="KAI3751265.1"/>
    </source>
</evidence>
<dbReference type="Proteomes" id="UP001055811">
    <property type="component" value="Linkage Group LG04"/>
</dbReference>
<protein>
    <submittedName>
        <fullName evidence="1">Uncharacterized protein</fullName>
    </submittedName>
</protein>
<gene>
    <name evidence="1" type="ORF">L2E82_22313</name>
</gene>
<reference evidence="2" key="1">
    <citation type="journal article" date="2022" name="Mol. Ecol. Resour.">
        <title>The genomes of chicory, endive, great burdock and yacon provide insights into Asteraceae palaeo-polyploidization history and plant inulin production.</title>
        <authorList>
            <person name="Fan W."/>
            <person name="Wang S."/>
            <person name="Wang H."/>
            <person name="Wang A."/>
            <person name="Jiang F."/>
            <person name="Liu H."/>
            <person name="Zhao H."/>
            <person name="Xu D."/>
            <person name="Zhang Y."/>
        </authorList>
    </citation>
    <scope>NUCLEOTIDE SEQUENCE [LARGE SCALE GENOMIC DNA]</scope>
    <source>
        <strain evidence="2">cv. Punajuju</strain>
    </source>
</reference>
<keyword evidence="2" id="KW-1185">Reference proteome</keyword>
<dbReference type="EMBL" id="CM042012">
    <property type="protein sequence ID" value="KAI3751265.1"/>
    <property type="molecule type" value="Genomic_DNA"/>
</dbReference>
<proteinExistence type="predicted"/>
<sequence>MLSCMSTLLSKLIYQIHYIVQFLLHVIDLLHINIMGLWEDDGVDLKIGLYKKCTIKFVEPRVGITVLESNDINN</sequence>
<evidence type="ECO:0000313" key="2">
    <source>
        <dbReference type="Proteomes" id="UP001055811"/>
    </source>
</evidence>
<organism evidence="1 2">
    <name type="scientific">Cichorium intybus</name>
    <name type="common">Chicory</name>
    <dbReference type="NCBI Taxonomy" id="13427"/>
    <lineage>
        <taxon>Eukaryota</taxon>
        <taxon>Viridiplantae</taxon>
        <taxon>Streptophyta</taxon>
        <taxon>Embryophyta</taxon>
        <taxon>Tracheophyta</taxon>
        <taxon>Spermatophyta</taxon>
        <taxon>Magnoliopsida</taxon>
        <taxon>eudicotyledons</taxon>
        <taxon>Gunneridae</taxon>
        <taxon>Pentapetalae</taxon>
        <taxon>asterids</taxon>
        <taxon>campanulids</taxon>
        <taxon>Asterales</taxon>
        <taxon>Asteraceae</taxon>
        <taxon>Cichorioideae</taxon>
        <taxon>Cichorieae</taxon>
        <taxon>Cichoriinae</taxon>
        <taxon>Cichorium</taxon>
    </lineage>
</organism>
<comment type="caution">
    <text evidence="1">The sequence shown here is derived from an EMBL/GenBank/DDBJ whole genome shotgun (WGS) entry which is preliminary data.</text>
</comment>